<organism evidence="1 2">
    <name type="scientific">Coemansia aciculifera</name>
    <dbReference type="NCBI Taxonomy" id="417176"/>
    <lineage>
        <taxon>Eukaryota</taxon>
        <taxon>Fungi</taxon>
        <taxon>Fungi incertae sedis</taxon>
        <taxon>Zoopagomycota</taxon>
        <taxon>Kickxellomycotina</taxon>
        <taxon>Kickxellomycetes</taxon>
        <taxon>Kickxellales</taxon>
        <taxon>Kickxellaceae</taxon>
        <taxon>Coemansia</taxon>
    </lineage>
</organism>
<evidence type="ECO:0000313" key="1">
    <source>
        <dbReference type="EMBL" id="KAJ2889492.1"/>
    </source>
</evidence>
<feature type="non-terminal residue" evidence="1">
    <location>
        <position position="1"/>
    </location>
</feature>
<dbReference type="Proteomes" id="UP001139981">
    <property type="component" value="Unassembled WGS sequence"/>
</dbReference>
<dbReference type="EMBL" id="JANBVB010001809">
    <property type="protein sequence ID" value="KAJ2889492.1"/>
    <property type="molecule type" value="Genomic_DNA"/>
</dbReference>
<reference evidence="1" key="1">
    <citation type="submission" date="2022-07" db="EMBL/GenBank/DDBJ databases">
        <title>Phylogenomic reconstructions and comparative analyses of Kickxellomycotina fungi.</title>
        <authorList>
            <person name="Reynolds N.K."/>
            <person name="Stajich J.E."/>
            <person name="Barry K."/>
            <person name="Grigoriev I.V."/>
            <person name="Crous P."/>
            <person name="Smith M.E."/>
        </authorList>
    </citation>
    <scope>NUCLEOTIDE SEQUENCE</scope>
    <source>
        <strain evidence="1">CBS 190363</strain>
    </source>
</reference>
<feature type="non-terminal residue" evidence="1">
    <location>
        <position position="63"/>
    </location>
</feature>
<sequence length="63" mass="7140">STVARKRDAAGVVNKSFRTTRKKRGLTRGTTLVEHDTLTTTRMMKKRTKKKMKARMSCVARAS</sequence>
<keyword evidence="2" id="KW-1185">Reference proteome</keyword>
<evidence type="ECO:0000313" key="2">
    <source>
        <dbReference type="Proteomes" id="UP001139981"/>
    </source>
</evidence>
<comment type="caution">
    <text evidence="1">The sequence shown here is derived from an EMBL/GenBank/DDBJ whole genome shotgun (WGS) entry which is preliminary data.</text>
</comment>
<protein>
    <submittedName>
        <fullName evidence="1">Uncharacterized protein</fullName>
    </submittedName>
</protein>
<gene>
    <name evidence="1" type="ORF">IWW38_004675</name>
</gene>
<proteinExistence type="predicted"/>
<name>A0ACC1LWY2_9FUNG</name>
<accession>A0ACC1LWY2</accession>